<dbReference type="Gene3D" id="3.30.70.1710">
    <property type="match status" value="1"/>
</dbReference>
<gene>
    <name evidence="1" type="ORF">SAMN02745912_02019</name>
</gene>
<name>A0A1M6P4R6_PARC5</name>
<accession>A0A1M6P4R6</accession>
<dbReference type="STRING" id="1121301.SAMN02745912_02019"/>
<dbReference type="OrthoDB" id="9812608at2"/>
<dbReference type="Proteomes" id="UP000184465">
    <property type="component" value="Unassembled WGS sequence"/>
</dbReference>
<evidence type="ECO:0000313" key="2">
    <source>
        <dbReference type="Proteomes" id="UP000184465"/>
    </source>
</evidence>
<keyword evidence="2" id="KW-1185">Reference proteome</keyword>
<dbReference type="InterPro" id="IPR037233">
    <property type="entry name" value="CcmK-like_sf"/>
</dbReference>
<sequence length="105" mass="11662">MMNSKGRALGMLEVCGYSTALIVINEIYHHMDIKVVAININKPAVAILEKIPLQAQVKFIGTLDQVNAALELGYKVALKYNEPEDIISDCIPNPHEGIEKMIKAW</sequence>
<organism evidence="1 2">
    <name type="scientific">Paramaledivibacter caminithermalis (strain DSM 15212 / CIP 107654 / DViRD3)</name>
    <name type="common">Clostridium caminithermale</name>
    <dbReference type="NCBI Taxonomy" id="1121301"/>
    <lineage>
        <taxon>Bacteria</taxon>
        <taxon>Bacillati</taxon>
        <taxon>Bacillota</taxon>
        <taxon>Clostridia</taxon>
        <taxon>Peptostreptococcales</taxon>
        <taxon>Caminicellaceae</taxon>
        <taxon>Paramaledivibacter</taxon>
    </lineage>
</organism>
<dbReference type="SUPFAM" id="SSF143414">
    <property type="entry name" value="CcmK-like"/>
    <property type="match status" value="1"/>
</dbReference>
<reference evidence="1 2" key="1">
    <citation type="submission" date="2016-11" db="EMBL/GenBank/DDBJ databases">
        <authorList>
            <person name="Jaros S."/>
            <person name="Januszkiewicz K."/>
            <person name="Wedrychowicz H."/>
        </authorList>
    </citation>
    <scope>NUCLEOTIDE SEQUENCE [LARGE SCALE GENOMIC DNA]</scope>
    <source>
        <strain evidence="1 2">DSM 15212</strain>
    </source>
</reference>
<dbReference type="AlphaFoldDB" id="A0A1M6P4R6"/>
<evidence type="ECO:0000313" key="1">
    <source>
        <dbReference type="EMBL" id="SHK02959.1"/>
    </source>
</evidence>
<dbReference type="RefSeq" id="WP_073149469.1">
    <property type="nucleotide sequence ID" value="NZ_FRAG01000021.1"/>
</dbReference>
<proteinExistence type="predicted"/>
<dbReference type="EMBL" id="FRAG01000021">
    <property type="protein sequence ID" value="SHK02959.1"/>
    <property type="molecule type" value="Genomic_DNA"/>
</dbReference>
<protein>
    <submittedName>
        <fullName evidence="1">BMC domain-containing protein</fullName>
    </submittedName>
</protein>